<evidence type="ECO:0000313" key="3">
    <source>
        <dbReference type="EMBL" id="KAK2180384.1"/>
    </source>
</evidence>
<accession>A0AAD9NUY2</accession>
<protein>
    <recommendedName>
        <fullName evidence="2">KxDL domain-containing protein</fullName>
    </recommendedName>
</protein>
<evidence type="ECO:0000256" key="1">
    <source>
        <dbReference type="ARBA" id="ARBA00005913"/>
    </source>
</evidence>
<gene>
    <name evidence="3" type="ORF">NP493_445g01039</name>
</gene>
<sequence length="184" mass="20576">MTSQKQVALSAPDEFLRGLTGEVNREDVFRMMDIQQHMLMRFEKTNEMLLNFNVLSVSRYESVEKDFHRYTTLLIDMKKDLDNAHSRIKALKMKLSKQYPEAFKASIKICDVVSEEDEEDLVKKDDSAAERGIPRERATLKQLPETVEPVMQPSAAGANVTDTCVLGATGAGQSAVAAADKYTG</sequence>
<dbReference type="GO" id="GO:0032418">
    <property type="term" value="P:lysosome localization"/>
    <property type="evidence" value="ECO:0007669"/>
    <property type="project" value="TreeGrafter"/>
</dbReference>
<dbReference type="Proteomes" id="UP001209878">
    <property type="component" value="Unassembled WGS sequence"/>
</dbReference>
<name>A0AAD9NUY2_RIDPI</name>
<feature type="domain" description="KxDL" evidence="2">
    <location>
        <begin position="19"/>
        <end position="103"/>
    </location>
</feature>
<comment type="caution">
    <text evidence="3">The sequence shown here is derived from an EMBL/GenBank/DDBJ whole genome shotgun (WGS) entry which is preliminary data.</text>
</comment>
<dbReference type="EMBL" id="JAODUO010000445">
    <property type="protein sequence ID" value="KAK2180384.1"/>
    <property type="molecule type" value="Genomic_DNA"/>
</dbReference>
<evidence type="ECO:0000259" key="2">
    <source>
        <dbReference type="Pfam" id="PF10241"/>
    </source>
</evidence>
<dbReference type="AlphaFoldDB" id="A0AAD9NUY2"/>
<dbReference type="PANTHER" id="PTHR13511">
    <property type="entry name" value="KXDL MOTIF-CONTAINING PROTEIN 1"/>
    <property type="match status" value="1"/>
</dbReference>
<proteinExistence type="inferred from homology"/>
<dbReference type="InterPro" id="IPR039843">
    <property type="entry name" value="KXD1-like"/>
</dbReference>
<organism evidence="3 4">
    <name type="scientific">Ridgeia piscesae</name>
    <name type="common">Tubeworm</name>
    <dbReference type="NCBI Taxonomy" id="27915"/>
    <lineage>
        <taxon>Eukaryota</taxon>
        <taxon>Metazoa</taxon>
        <taxon>Spiralia</taxon>
        <taxon>Lophotrochozoa</taxon>
        <taxon>Annelida</taxon>
        <taxon>Polychaeta</taxon>
        <taxon>Sedentaria</taxon>
        <taxon>Canalipalpata</taxon>
        <taxon>Sabellida</taxon>
        <taxon>Siboglinidae</taxon>
        <taxon>Ridgeia</taxon>
    </lineage>
</organism>
<comment type="similarity">
    <text evidence="1">Belongs to the KXD1 family.</text>
</comment>
<dbReference type="GO" id="GO:0099078">
    <property type="term" value="C:BORC complex"/>
    <property type="evidence" value="ECO:0007669"/>
    <property type="project" value="TreeGrafter"/>
</dbReference>
<evidence type="ECO:0000313" key="4">
    <source>
        <dbReference type="Proteomes" id="UP001209878"/>
    </source>
</evidence>
<dbReference type="Pfam" id="PF10241">
    <property type="entry name" value="KxDL"/>
    <property type="match status" value="1"/>
</dbReference>
<reference evidence="3" key="1">
    <citation type="journal article" date="2023" name="Mol. Biol. Evol.">
        <title>Third-Generation Sequencing Reveals the Adaptive Role of the Epigenome in Three Deep-Sea Polychaetes.</title>
        <authorList>
            <person name="Perez M."/>
            <person name="Aroh O."/>
            <person name="Sun Y."/>
            <person name="Lan Y."/>
            <person name="Juniper S.K."/>
            <person name="Young C.R."/>
            <person name="Angers B."/>
            <person name="Qian P.Y."/>
        </authorList>
    </citation>
    <scope>NUCLEOTIDE SEQUENCE</scope>
    <source>
        <strain evidence="3">R07B-5</strain>
    </source>
</reference>
<dbReference type="PANTHER" id="PTHR13511:SF0">
    <property type="entry name" value="KXDL MOTIF-CONTAINING PROTEIN 1"/>
    <property type="match status" value="1"/>
</dbReference>
<dbReference type="InterPro" id="IPR019371">
    <property type="entry name" value="KxDL_dom"/>
</dbReference>
<keyword evidence="4" id="KW-1185">Reference proteome</keyword>